<evidence type="ECO:0000256" key="2">
    <source>
        <dbReference type="SAM" id="MobiDB-lite"/>
    </source>
</evidence>
<feature type="region of interest" description="Disordered" evidence="2">
    <location>
        <begin position="1"/>
        <end position="22"/>
    </location>
</feature>
<evidence type="ECO:0000256" key="1">
    <source>
        <dbReference type="SAM" id="Coils"/>
    </source>
</evidence>
<keyword evidence="4" id="KW-1185">Reference proteome</keyword>
<keyword evidence="1" id="KW-0175">Coiled coil</keyword>
<evidence type="ECO:0000313" key="4">
    <source>
        <dbReference type="Proteomes" id="UP000188320"/>
    </source>
</evidence>
<comment type="caution">
    <text evidence="3">The sequence shown here is derived from an EMBL/GenBank/DDBJ whole genome shotgun (WGS) entry which is preliminary data.</text>
</comment>
<dbReference type="Proteomes" id="UP000188320">
    <property type="component" value="Unassembled WGS sequence"/>
</dbReference>
<dbReference type="EMBL" id="LSSK01000147">
    <property type="protein sequence ID" value="OMH84799.1"/>
    <property type="molecule type" value="Genomic_DNA"/>
</dbReference>
<organism evidence="3 4">
    <name type="scientific">Zancudomyces culisetae</name>
    <name type="common">Gut fungus</name>
    <name type="synonym">Smittium culisetae</name>
    <dbReference type="NCBI Taxonomy" id="1213189"/>
    <lineage>
        <taxon>Eukaryota</taxon>
        <taxon>Fungi</taxon>
        <taxon>Fungi incertae sedis</taxon>
        <taxon>Zoopagomycota</taxon>
        <taxon>Kickxellomycotina</taxon>
        <taxon>Harpellomycetes</taxon>
        <taxon>Harpellales</taxon>
        <taxon>Legeriomycetaceae</taxon>
        <taxon>Zancudomyces</taxon>
    </lineage>
</organism>
<proteinExistence type="predicted"/>
<sequence>MLAQRADGYKDRRKMSNGSSMFVGSSEYAHPQSYLHVSPKLQNSHGPTTGRLSVAKNAFELNQYRASMSDSTARAGSATVADFQTDFLQLQTTIAKQDAEIAKLNFTIDNLNNSLNTLSFENKALNSNSSALQSLQAENQRLSKLVHSYEATISHLNNSLTSAELLAREQEYSYNRAILAQKQLVHEKDLNLSALSTKIEYLENSASILRKNLLADLRKAKVTQDIQDRVLGLIDICENFKP</sequence>
<feature type="coiled-coil region" evidence="1">
    <location>
        <begin position="94"/>
        <end position="152"/>
    </location>
</feature>
<dbReference type="AlphaFoldDB" id="A0A1R1PV36"/>
<gene>
    <name evidence="3" type="ORF">AX774_g1666</name>
</gene>
<protein>
    <submittedName>
        <fullName evidence="3">Uncharacterized protein</fullName>
    </submittedName>
</protein>
<name>A0A1R1PV36_ZANCU</name>
<reference evidence="4" key="1">
    <citation type="submission" date="2017-01" db="EMBL/GenBank/DDBJ databases">
        <authorList>
            <person name="Wang Y."/>
            <person name="White M."/>
            <person name="Kvist S."/>
            <person name="Moncalvo J.-M."/>
        </authorList>
    </citation>
    <scope>NUCLEOTIDE SEQUENCE [LARGE SCALE GENOMIC DNA]</scope>
    <source>
        <strain evidence="4">COL-18-3</strain>
    </source>
</reference>
<evidence type="ECO:0000313" key="3">
    <source>
        <dbReference type="EMBL" id="OMH84799.1"/>
    </source>
</evidence>
<accession>A0A1R1PV36</accession>